<dbReference type="Proteomes" id="UP000030106">
    <property type="component" value="Unassembled WGS sequence"/>
</dbReference>
<dbReference type="EMBL" id="ANFO01000946">
    <property type="protein sequence ID" value="KGQ05397.1"/>
    <property type="molecule type" value="Genomic_DNA"/>
</dbReference>
<dbReference type="HOGENOM" id="CLU_1106938_0_0_1"/>
<organism evidence="2 3">
    <name type="scientific">Beauveria bassiana D1-5</name>
    <dbReference type="NCBI Taxonomy" id="1245745"/>
    <lineage>
        <taxon>Eukaryota</taxon>
        <taxon>Fungi</taxon>
        <taxon>Dikarya</taxon>
        <taxon>Ascomycota</taxon>
        <taxon>Pezizomycotina</taxon>
        <taxon>Sordariomycetes</taxon>
        <taxon>Hypocreomycetidae</taxon>
        <taxon>Hypocreales</taxon>
        <taxon>Cordycipitaceae</taxon>
        <taxon>Beauveria</taxon>
    </lineage>
</organism>
<gene>
    <name evidence="2" type="ORF">BBAD15_g9343</name>
</gene>
<evidence type="ECO:0000313" key="2">
    <source>
        <dbReference type="EMBL" id="KGQ05397.1"/>
    </source>
</evidence>
<proteinExistence type="predicted"/>
<accession>A0A0A2VGD7</accession>
<evidence type="ECO:0000259" key="1">
    <source>
        <dbReference type="Pfam" id="PF20150"/>
    </source>
</evidence>
<name>A0A0A2VGD7_BEABA</name>
<dbReference type="OrthoDB" id="4870872at2759"/>
<dbReference type="AlphaFoldDB" id="A0A0A2VGD7"/>
<feature type="domain" description="2EXR" evidence="1">
    <location>
        <begin position="5"/>
        <end position="134"/>
    </location>
</feature>
<reference evidence="2 3" key="1">
    <citation type="submission" date="2012-10" db="EMBL/GenBank/DDBJ databases">
        <title>Genome sequencing and analysis of entomopathogenic fungi Beauveria bassiana D1-5.</title>
        <authorList>
            <person name="Li Q."/>
            <person name="Wang L."/>
            <person name="Zhang Z."/>
            <person name="Wang Q."/>
            <person name="Ren J."/>
            <person name="Wang M."/>
            <person name="Xu W."/>
            <person name="Wang J."/>
            <person name="Lu Y."/>
            <person name="Du Q."/>
            <person name="Sun Z."/>
        </authorList>
    </citation>
    <scope>NUCLEOTIDE SEQUENCE [LARGE SCALE GENOMIC DNA]</scope>
    <source>
        <strain evidence="2 3">D1-5</strain>
    </source>
</reference>
<dbReference type="InterPro" id="IPR045518">
    <property type="entry name" value="2EXR"/>
</dbReference>
<protein>
    <recommendedName>
        <fullName evidence="1">2EXR domain-containing protein</fullName>
    </recommendedName>
</protein>
<dbReference type="Pfam" id="PF20150">
    <property type="entry name" value="2EXR"/>
    <property type="match status" value="1"/>
</dbReference>
<comment type="caution">
    <text evidence="2">The sequence shown here is derived from an EMBL/GenBank/DDBJ whole genome shotgun (WGS) entry which is preliminary data.</text>
</comment>
<sequence>MANTFHPFSRLPADLRDMIWKAAVWDRSRSSANFFTILPSDGAFLGRSPRVRLGPPTRTGRVCNYRQQVGSWESTMGSGCMVDSGLWEACHESRAVMKRTYPTAQGYDGETATGLVTDRRGVTQRYTFVPSRDMLVIGLHNFIHAFWDPDREIDCVFDVPPATNNSVVSPISVPPSTISGAQETQPRRLRLRDMRHITVLLDRDWERVDRRSIATIDFFAAITASLRPDIIFYLCWRDIGHIGINEAVGDKNARFYTENGYFEPLKRL</sequence>
<evidence type="ECO:0000313" key="3">
    <source>
        <dbReference type="Proteomes" id="UP000030106"/>
    </source>
</evidence>